<dbReference type="Gene3D" id="3.40.50.300">
    <property type="entry name" value="P-loop containing nucleotide triphosphate hydrolases"/>
    <property type="match status" value="2"/>
</dbReference>
<dbReference type="InterPro" id="IPR014018">
    <property type="entry name" value="SecA_motor_DEAD"/>
</dbReference>
<dbReference type="InterPro" id="IPR032675">
    <property type="entry name" value="LRR_dom_sf"/>
</dbReference>
<dbReference type="Pfam" id="PF25372">
    <property type="entry name" value="DUF7885"/>
    <property type="match status" value="1"/>
</dbReference>
<dbReference type="InterPro" id="IPR001810">
    <property type="entry name" value="F-box_dom"/>
</dbReference>
<accession>A0A6H5GW96</accession>
<evidence type="ECO:0000256" key="4">
    <source>
        <dbReference type="SAM" id="MobiDB-lite"/>
    </source>
</evidence>
<keyword evidence="8" id="KW-1185">Reference proteome</keyword>
<keyword evidence="1" id="KW-0433">Leucine-rich repeat</keyword>
<keyword evidence="2" id="KW-0677">Repeat</keyword>
<dbReference type="GO" id="GO:0017038">
    <property type="term" value="P:protein import"/>
    <property type="evidence" value="ECO:0007669"/>
    <property type="project" value="InterPro"/>
</dbReference>
<dbReference type="SUPFAM" id="SSF52540">
    <property type="entry name" value="P-loop containing nucleoside triphosphate hydrolases"/>
    <property type="match status" value="2"/>
</dbReference>
<feature type="domain" description="F-box" evidence="5">
    <location>
        <begin position="11"/>
        <end position="57"/>
    </location>
</feature>
<dbReference type="GO" id="GO:0005524">
    <property type="term" value="F:ATP binding"/>
    <property type="evidence" value="ECO:0007669"/>
    <property type="project" value="InterPro"/>
</dbReference>
<evidence type="ECO:0000256" key="1">
    <source>
        <dbReference type="ARBA" id="ARBA00022614"/>
    </source>
</evidence>
<dbReference type="PANTHER" id="PTHR13318:SF165">
    <property type="entry name" value="F-BOX_LRR-REPEAT PROTEIN FBXL-1"/>
    <property type="match status" value="1"/>
</dbReference>
<dbReference type="Gene3D" id="3.80.10.10">
    <property type="entry name" value="Ribonuclease Inhibitor"/>
    <property type="match status" value="2"/>
</dbReference>
<dbReference type="GO" id="GO:0016020">
    <property type="term" value="C:membrane"/>
    <property type="evidence" value="ECO:0007669"/>
    <property type="project" value="InterPro"/>
</dbReference>
<dbReference type="PROSITE" id="PS51196">
    <property type="entry name" value="SECA_MOTOR_DEAD"/>
    <property type="match status" value="1"/>
</dbReference>
<evidence type="ECO:0008006" key="9">
    <source>
        <dbReference type="Google" id="ProtNLM"/>
    </source>
</evidence>
<feature type="domain" description="SecA family profile" evidence="6">
    <location>
        <begin position="1306"/>
        <end position="1939"/>
    </location>
</feature>
<evidence type="ECO:0000256" key="2">
    <source>
        <dbReference type="ARBA" id="ARBA00022737"/>
    </source>
</evidence>
<dbReference type="InterPro" id="IPR057207">
    <property type="entry name" value="FBXL15_LRR"/>
</dbReference>
<dbReference type="InterPro" id="IPR027417">
    <property type="entry name" value="P-loop_NTPase"/>
</dbReference>
<gene>
    <name evidence="7" type="ORF">NTEN_LOCUS14024</name>
</gene>
<protein>
    <recommendedName>
        <fullName evidence="9">Protein translocase subunit SecA</fullName>
    </recommendedName>
</protein>
<dbReference type="EMBL" id="CADCXU010020968">
    <property type="protein sequence ID" value="CAB0008810.1"/>
    <property type="molecule type" value="Genomic_DNA"/>
</dbReference>
<name>A0A6H5GW96_9HEMI</name>
<dbReference type="InterPro" id="IPR011115">
    <property type="entry name" value="SecA_DEAD"/>
</dbReference>
<keyword evidence="3" id="KW-0833">Ubl conjugation pathway</keyword>
<dbReference type="FunFam" id="3.80.10.10:FF:000042">
    <property type="entry name" value="F-box/LRR-repeat protein 20 isoform 2"/>
    <property type="match status" value="1"/>
</dbReference>
<dbReference type="InterPro" id="IPR006553">
    <property type="entry name" value="Leu-rich_rpt_Cys-con_subtyp"/>
</dbReference>
<evidence type="ECO:0000259" key="6">
    <source>
        <dbReference type="PROSITE" id="PS51196"/>
    </source>
</evidence>
<dbReference type="Proteomes" id="UP000479000">
    <property type="component" value="Unassembled WGS sequence"/>
</dbReference>
<dbReference type="OrthoDB" id="550575at2759"/>
<sequence length="2121" mass="238807">MLTRVFNEEDAQLNKKLPKELLLRIFSYLDVVSLCRCAQVSKAWNDLALDGSNWQRINLFEFQTDVEGPVIENISKRCGGFLRKLSLRGCQSVADGSMKTLARSCPNIEDLNLNGCKMITDATCQVLSIHCKKLYRLDLYSCTAITDLSLKALADGPHNLAHINISWCDQITEKGVEALARGCPKLRTFLSKGCTQITDAAVACLAQFCPNLEVVNLHGCAHVEDTGVAKLAEECTQLRNLCLSGCKNLTDASLIALAQHCHQLSTLEVAGCNLFTDTGFQALSRSCRLLEKMDLEECSLITDQTLINLAMGCPRLENLSLSHCELVTDDGIRHLGTSPCAAEHLTVLELDNCPLITDTSLEHLITCHNLQRIFDLNTLKTNQYVIKLCHNFTFQNMEVLCVIYAPLAMNQNRSIFLRQNMEEFTLSAYYASSDGKRDEDLETASTTSVEVINESDLTDADGEVGDIFKAEGGLQGVAEIGRPSPVENDRPGEDGNTPSTSPPRPESNGSPRVPATAGSLTHYLHGFIFGGSGGPSLEVVDDCKRDSVNELSIQVDQPELTVGSFRFLDQSQFLEGDWNRNRLYNLHSCQFQVDGNNFYIRKLGKNYLLAIDGQHYLAKVNIGSVKANLTHSDLWREILSAVSVIQVLEDKLADERAESLNEFRKALEANDRCGDPVHYSATLLFFKSIRTRRPQEILSALKNEKFVPANVRDAAGQLLEKETSLHKRKVVNFFAGAPSFLNLVEIIDTMYEQGSKRHKELLLQHCPRTLVSLINGIESMPPEKFLCIAKADIDVFYHLLTIADDSKIRQYFDHLAEKFLAEVKKCNYEHLFKGTNPSVNPVLSYLFASFNETMNEIGRICDNFSAEDILIRKSNNDWRLVDIIPWPLAGNQGTDRDHHSYRLLECQLRFLFKLMNHFWTKGLVKKTRFEYTLEPSTKQWCRKIRWNSKMIASSVWLYLLDQAVMQVVVDKILTFDEFCNRYGPLMSSHWIFVTRSTTENHESFRVVTQNVAKYIVQTSQFLLQGGATSNETSREILNEQMASLAITIGNMADSEVPFDSFRDLISEYIKFWDLHITFVAQHEKPSKYLADQLSDLYECILQMISTALKREPVPGLVAFLRSTNEFLSDYQNMDFSSTWYVKRVDKHKNCVLGLEKISNKIANEANCSYLVKNIDQYLGSIATTDRPPHYNIRIVRELITCVKLALERDWASAELPAAGQLAAGTTLLGAIRKSLVYLREQPGYRDFAKYESESIEPFLRAVNNCQELEAFTKRIETVSESLWYLRKLDEIGLDKALSLMEPIFSGNINKRLLEQSYNNYRAKFQGYVGKCGSSAAEKINAIVRDLEGHRKTVKLENWDATFKTLTLPDILAGLSAIWSLMISEDVTTGKKLIQPHCIQILCILRLMSVDQNSPGVSNHLAEILTGQGKSVVLALTAALFAFTGYNAFIVCYSRYLVKRDESDFQQFFNISKIASKVQYITVQELAEKCMNPIIDGNSLSLRGCLQDHILQHRPLPNLSSASFNFKNTILLIDEVDVFFSRNIFGSVKQPALKLYIDGLGDMQEFIWKKVTSGCSSTDVLLERLNEFIEAKVQAKDTAFVEFNYLLNRTGSFQVLEVQGGKLVAKKYHSNREFLQNQLKEMTEAAIEVKKCDTKSYVINPRGMISQRNPIDGTLSAEYVSYQAIFYYFKLKGVDFDDMHGQNYSYIPIKAGHISYAKLPAEFLRILGVSGTLRNVYKHEKQAMLDFYKIVNFTASPSFFGTSNLKFCLMDNVHILRQADLSWERKLFEHANAQIRSGRSVIMFFKSLTELMSFKYDYGNKFAALNILTEDTTDKKQIIDQSGVPFMLTLATSQMGRGVDFKSSLVTEKNGGVHIIQTFFPDDVKEETQFKGRTARQDNKGSYEMILCVDHLTASGGLLFGNQHWNEDSLMAVGPGEKFTYSDPTFTMSFWLLARALTALFRLTLACDMTNSDSTPLETRYHGKTAKEIEPTSEEGDGEETAPLNDLKVFMDTATDGVIFFNLGTNVNLDVVTRNGKLEELLKTFRSLKQKVLSVHTENIPGEEIGKLEKIVMTPKGKTSNSTTLIIERKAAEVSDPDADNVHVAGGDHKGIVINKTTVNGI</sequence>
<proteinExistence type="predicted"/>
<reference evidence="7 8" key="1">
    <citation type="submission" date="2020-02" db="EMBL/GenBank/DDBJ databases">
        <authorList>
            <person name="Ferguson B K."/>
        </authorList>
    </citation>
    <scope>NUCLEOTIDE SEQUENCE [LARGE SCALE GENOMIC DNA]</scope>
</reference>
<feature type="region of interest" description="Disordered" evidence="4">
    <location>
        <begin position="435"/>
        <end position="456"/>
    </location>
</feature>
<dbReference type="SUPFAM" id="SSF52047">
    <property type="entry name" value="RNI-like"/>
    <property type="match status" value="1"/>
</dbReference>
<evidence type="ECO:0000259" key="5">
    <source>
        <dbReference type="PROSITE" id="PS50181"/>
    </source>
</evidence>
<dbReference type="Pfam" id="PF12937">
    <property type="entry name" value="F-box-like"/>
    <property type="match status" value="1"/>
</dbReference>
<dbReference type="Gene3D" id="1.20.1280.50">
    <property type="match status" value="1"/>
</dbReference>
<dbReference type="PROSITE" id="PS50181">
    <property type="entry name" value="FBOX"/>
    <property type="match status" value="1"/>
</dbReference>
<dbReference type="GO" id="GO:0019005">
    <property type="term" value="C:SCF ubiquitin ligase complex"/>
    <property type="evidence" value="ECO:0007669"/>
    <property type="project" value="TreeGrafter"/>
</dbReference>
<evidence type="ECO:0000313" key="8">
    <source>
        <dbReference type="Proteomes" id="UP000479000"/>
    </source>
</evidence>
<dbReference type="CDD" id="cd22115">
    <property type="entry name" value="F-box_FBXL2-like"/>
    <property type="match status" value="1"/>
</dbReference>
<organism evidence="7 8">
    <name type="scientific">Nesidiocoris tenuis</name>
    <dbReference type="NCBI Taxonomy" id="355587"/>
    <lineage>
        <taxon>Eukaryota</taxon>
        <taxon>Metazoa</taxon>
        <taxon>Ecdysozoa</taxon>
        <taxon>Arthropoda</taxon>
        <taxon>Hexapoda</taxon>
        <taxon>Insecta</taxon>
        <taxon>Pterygota</taxon>
        <taxon>Neoptera</taxon>
        <taxon>Paraneoptera</taxon>
        <taxon>Hemiptera</taxon>
        <taxon>Heteroptera</taxon>
        <taxon>Panheteroptera</taxon>
        <taxon>Cimicomorpha</taxon>
        <taxon>Miridae</taxon>
        <taxon>Dicyphina</taxon>
        <taxon>Nesidiocoris</taxon>
    </lineage>
</organism>
<evidence type="ECO:0000256" key="3">
    <source>
        <dbReference type="ARBA" id="ARBA00022786"/>
    </source>
</evidence>
<dbReference type="GO" id="GO:0031146">
    <property type="term" value="P:SCF-dependent proteasomal ubiquitin-dependent protein catabolic process"/>
    <property type="evidence" value="ECO:0007669"/>
    <property type="project" value="TreeGrafter"/>
</dbReference>
<evidence type="ECO:0000313" key="7">
    <source>
        <dbReference type="EMBL" id="CAB0008810.1"/>
    </source>
</evidence>
<dbReference type="SMART" id="SM00367">
    <property type="entry name" value="LRR_CC"/>
    <property type="match status" value="11"/>
</dbReference>
<dbReference type="SMART" id="SM00256">
    <property type="entry name" value="FBOX"/>
    <property type="match status" value="1"/>
</dbReference>
<feature type="non-terminal residue" evidence="7">
    <location>
        <position position="2121"/>
    </location>
</feature>
<dbReference type="PANTHER" id="PTHR13318">
    <property type="entry name" value="PARTNER OF PAIRED, ISOFORM B-RELATED"/>
    <property type="match status" value="1"/>
</dbReference>
<feature type="region of interest" description="Disordered" evidence="4">
    <location>
        <begin position="478"/>
        <end position="516"/>
    </location>
</feature>
<dbReference type="Pfam" id="PF07517">
    <property type="entry name" value="SecA_DEAD"/>
    <property type="match status" value="1"/>
</dbReference>